<dbReference type="PROSITE" id="PS00086">
    <property type="entry name" value="CYTOCHROME_P450"/>
    <property type="match status" value="3"/>
</dbReference>
<dbReference type="Proteomes" id="UP001206925">
    <property type="component" value="Unassembled WGS sequence"/>
</dbReference>
<dbReference type="InterPro" id="IPR036396">
    <property type="entry name" value="Cyt_P450_sf"/>
</dbReference>
<keyword evidence="10" id="KW-0503">Monooxygenase</keyword>
<dbReference type="InterPro" id="IPR051103">
    <property type="entry name" value="Plant_metabolite_P450s"/>
</dbReference>
<keyword evidence="14" id="KW-1185">Reference proteome</keyword>
<evidence type="ECO:0000256" key="1">
    <source>
        <dbReference type="ARBA" id="ARBA00001971"/>
    </source>
</evidence>
<dbReference type="SUPFAM" id="SSF48264">
    <property type="entry name" value="Cytochrome P450"/>
    <property type="match status" value="3"/>
</dbReference>
<evidence type="ECO:0000313" key="14">
    <source>
        <dbReference type="Proteomes" id="UP001206925"/>
    </source>
</evidence>
<accession>A0AAD5CX16</accession>
<evidence type="ECO:0000256" key="11">
    <source>
        <dbReference type="ARBA" id="ARBA00023136"/>
    </source>
</evidence>
<dbReference type="PRINTS" id="PR00385">
    <property type="entry name" value="P450"/>
</dbReference>
<keyword evidence="4" id="KW-0349">Heme</keyword>
<keyword evidence="8" id="KW-0560">Oxidoreductase</keyword>
<proteinExistence type="inferred from homology"/>
<keyword evidence="6" id="KW-0479">Metal-binding</keyword>
<evidence type="ECO:0000256" key="8">
    <source>
        <dbReference type="ARBA" id="ARBA00023002"/>
    </source>
</evidence>
<feature type="non-terminal residue" evidence="13">
    <location>
        <position position="1"/>
    </location>
</feature>
<dbReference type="PANTHER" id="PTHR24298:SF800">
    <property type="entry name" value="CYTOCHROME P450 89A2-RELATED"/>
    <property type="match status" value="1"/>
</dbReference>
<keyword evidence="7 12" id="KW-1133">Transmembrane helix</keyword>
<evidence type="ECO:0000256" key="9">
    <source>
        <dbReference type="ARBA" id="ARBA00023004"/>
    </source>
</evidence>
<dbReference type="Gene3D" id="1.10.630.10">
    <property type="entry name" value="Cytochrome P450"/>
    <property type="match status" value="4"/>
</dbReference>
<gene>
    <name evidence="13" type="ORF">M8C21_033882</name>
</gene>
<evidence type="ECO:0000256" key="5">
    <source>
        <dbReference type="ARBA" id="ARBA00022692"/>
    </source>
</evidence>
<keyword evidence="11 12" id="KW-0472">Membrane</keyword>
<dbReference type="GO" id="GO:0016020">
    <property type="term" value="C:membrane"/>
    <property type="evidence" value="ECO:0007669"/>
    <property type="project" value="UniProtKB-SubCell"/>
</dbReference>
<evidence type="ECO:0000256" key="3">
    <source>
        <dbReference type="ARBA" id="ARBA00010617"/>
    </source>
</evidence>
<comment type="similarity">
    <text evidence="3">Belongs to the cytochrome P450 family.</text>
</comment>
<comment type="subcellular location">
    <subcellularLocation>
        <location evidence="2">Membrane</location>
        <topology evidence="2">Single-pass membrane protein</topology>
    </subcellularLocation>
</comment>
<evidence type="ECO:0000256" key="4">
    <source>
        <dbReference type="ARBA" id="ARBA00022617"/>
    </source>
</evidence>
<feature type="transmembrane region" description="Helical" evidence="12">
    <location>
        <begin position="870"/>
        <end position="888"/>
    </location>
</feature>
<dbReference type="InterPro" id="IPR001128">
    <property type="entry name" value="Cyt_P450"/>
</dbReference>
<dbReference type="PANTHER" id="PTHR24298">
    <property type="entry name" value="FLAVONOID 3'-MONOOXYGENASE-RELATED"/>
    <property type="match status" value="1"/>
</dbReference>
<comment type="caution">
    <text evidence="13">The sequence shown here is derived from an EMBL/GenBank/DDBJ whole genome shotgun (WGS) entry which is preliminary data.</text>
</comment>
<dbReference type="GO" id="GO:0020037">
    <property type="term" value="F:heme binding"/>
    <property type="evidence" value="ECO:0007669"/>
    <property type="project" value="InterPro"/>
</dbReference>
<organism evidence="13 14">
    <name type="scientific">Ambrosia artemisiifolia</name>
    <name type="common">Common ragweed</name>
    <dbReference type="NCBI Taxonomy" id="4212"/>
    <lineage>
        <taxon>Eukaryota</taxon>
        <taxon>Viridiplantae</taxon>
        <taxon>Streptophyta</taxon>
        <taxon>Embryophyta</taxon>
        <taxon>Tracheophyta</taxon>
        <taxon>Spermatophyta</taxon>
        <taxon>Magnoliopsida</taxon>
        <taxon>eudicotyledons</taxon>
        <taxon>Gunneridae</taxon>
        <taxon>Pentapetalae</taxon>
        <taxon>asterids</taxon>
        <taxon>campanulids</taxon>
        <taxon>Asterales</taxon>
        <taxon>Asteraceae</taxon>
        <taxon>Asteroideae</taxon>
        <taxon>Heliantheae alliance</taxon>
        <taxon>Heliantheae</taxon>
        <taxon>Ambrosia</taxon>
    </lineage>
</organism>
<dbReference type="GO" id="GO:0005506">
    <property type="term" value="F:iron ion binding"/>
    <property type="evidence" value="ECO:0007669"/>
    <property type="project" value="InterPro"/>
</dbReference>
<dbReference type="FunFam" id="1.10.630.10:FF:000126">
    <property type="entry name" value="Predicted protein"/>
    <property type="match status" value="1"/>
</dbReference>
<keyword evidence="9" id="KW-0408">Iron</keyword>
<sequence>HQILIQKGAVFSDRPRSLPVRNISSSSYGPTWRLLRRNLASEVLHPSRVKSYKWAREWVLHILINRLHYQHAMFCLLVFICFGEKLDEDHINKIASVQRRLLLLVGSGRFNILGLFPRLGRLLFVPIWKELVQIRSDQQQSLLPLIKSRIESIKSGSKNDGIVAYVDSLVDLELPKEDGGDKNGGKLTHMEMVSICGEFLNAGTDTTSTALQWIMANLVKHPHIQRKLYDEIVAVVGPPPPPPRKEGELEQESVWDDPMEFKPERFLVNDGEFDITGSKGIKMMPFGAGRRICPGSDLAMLHLEYFVANLIWYFNWSAPHGYDVDLSDKVEFTVVMKKPLQAQVSPRARCSLTAREPWPHVTSPRPPTGRRGGSSVAILRWRCSTLRDAPHGYDVDLSDKVEFTVVMKKPLQAQLYPRFEPVLINLKAKYGPIFTLSYGFGPNIFVGSHSLSHVILVQKGAVFSDRPKSLITRTISTSSYGPTWRMLRRNLAYEIMHPARIRSYSWARKWVLKTLIDRLQERQEIEGIKMIDHFQYAMFCLLVFMCFGEKFDESTINEIAKVHRDLLLNFASGRFSVITLFPKLGRILFRNRWKELEKLRGDRDEVVIRLIKSRLGSGNSEARVVNEQIVAYVDTLVNLEFLEKGNGERMTHKEMATICSEFLNAGTDTTSTALQWIMANLVKHPQIQSKLYDEIVSVVGPPPPPPRKGVELEPKSIINEEDLQKMSYLKAVVLEGLRRHPPGHLVLPHRVMKEVEVQGYTIPEGASINFLVGEMGVDPKIWDDPLEFKPERFMVNNGVFDISGSKGIKMMPFGAGRRICPGSDLAMLHLEYFVANLVWYFHWSVPDGCHVDLSEKTEFAVVMKNPLRTWFVIFISLCTAAIIRLIIFRPKKKLPPGPSFLYSTYLTLTTSLLNFEPILIKLKDTYGPLFTLSFGFRTNIFVGSHSLAHQLLVQKGAVFSDRPKSIITRTIATSSYGPTWRLFRRNLASEVMHPACIRLYSWARKWVLQILIERLQGRQETDGIKVVDHFQYAMFCLLVFMCFGEKCDESKINEIVKIQRRLLLNFASGRFSVLTVFPKLGKILFKNRWKEFEKSRTDRDEVIVPLIKSRIESKMPYLKAVILEGLRRHPPNHFVQLGNEQIVAYVDTLVNLQLPDEEADNGNGGKLTDKEMASMCSEFLNAGTDTTSTALQWIMANLVKHPQIQNKLYEEIVAVVGQPRSRKGEELELESVINEEDLEKMPYVKAVVLEGLRRHPPAHFVLPHRVMKEVEVQGYTIPEGATINFMVGEMGLDPKVWDEPLEFKPERFLVNDGVFDISGSKGIKMMPFGAGRRICPGIDLALLHLEYFVANLVWYFRWTVPDGCHVDLSEKMEFTVVMKDPLRAHVSSRA</sequence>
<evidence type="ECO:0000256" key="2">
    <source>
        <dbReference type="ARBA" id="ARBA00004167"/>
    </source>
</evidence>
<dbReference type="EMBL" id="JAMZMK010006419">
    <property type="protein sequence ID" value="KAI7748965.1"/>
    <property type="molecule type" value="Genomic_DNA"/>
</dbReference>
<dbReference type="InterPro" id="IPR017972">
    <property type="entry name" value="Cyt_P450_CS"/>
</dbReference>
<evidence type="ECO:0000256" key="10">
    <source>
        <dbReference type="ARBA" id="ARBA00023033"/>
    </source>
</evidence>
<protein>
    <recommendedName>
        <fullName evidence="15">Cytochrome P450</fullName>
    </recommendedName>
</protein>
<comment type="cofactor">
    <cofactor evidence="1">
        <name>heme</name>
        <dbReference type="ChEBI" id="CHEBI:30413"/>
    </cofactor>
</comment>
<name>A0AAD5CX16_AMBAR</name>
<dbReference type="PRINTS" id="PR00463">
    <property type="entry name" value="EP450I"/>
</dbReference>
<dbReference type="CDD" id="cd11075">
    <property type="entry name" value="CYP77_89"/>
    <property type="match status" value="2"/>
</dbReference>
<evidence type="ECO:0000313" key="13">
    <source>
        <dbReference type="EMBL" id="KAI7748965.1"/>
    </source>
</evidence>
<dbReference type="FunFam" id="1.10.630.10:FF:000012">
    <property type="entry name" value="Cytochrome P450 family protein"/>
    <property type="match status" value="1"/>
</dbReference>
<dbReference type="GO" id="GO:0016709">
    <property type="term" value="F:oxidoreductase activity, acting on paired donors, with incorporation or reduction of molecular oxygen, NAD(P)H as one donor, and incorporation of one atom of oxygen"/>
    <property type="evidence" value="ECO:0007669"/>
    <property type="project" value="TreeGrafter"/>
</dbReference>
<evidence type="ECO:0000256" key="12">
    <source>
        <dbReference type="SAM" id="Phobius"/>
    </source>
</evidence>
<feature type="transmembrane region" description="Helical" evidence="12">
    <location>
        <begin position="900"/>
        <end position="920"/>
    </location>
</feature>
<dbReference type="Pfam" id="PF00067">
    <property type="entry name" value="p450"/>
    <property type="match status" value="4"/>
</dbReference>
<dbReference type="InterPro" id="IPR002401">
    <property type="entry name" value="Cyt_P450_E_grp-I"/>
</dbReference>
<reference evidence="13" key="1">
    <citation type="submission" date="2022-06" db="EMBL/GenBank/DDBJ databases">
        <title>Uncovering the hologenomic basis of an extraordinary plant invasion.</title>
        <authorList>
            <person name="Bieker V.C."/>
            <person name="Martin M.D."/>
            <person name="Gilbert T."/>
            <person name="Hodgins K."/>
            <person name="Battlay P."/>
            <person name="Petersen B."/>
            <person name="Wilson J."/>
        </authorList>
    </citation>
    <scope>NUCLEOTIDE SEQUENCE</scope>
    <source>
        <strain evidence="13">AA19_3_7</strain>
        <tissue evidence="13">Leaf</tissue>
    </source>
</reference>
<keyword evidence="5 12" id="KW-0812">Transmembrane</keyword>
<evidence type="ECO:0000256" key="7">
    <source>
        <dbReference type="ARBA" id="ARBA00022989"/>
    </source>
</evidence>
<evidence type="ECO:0000256" key="6">
    <source>
        <dbReference type="ARBA" id="ARBA00022723"/>
    </source>
</evidence>
<evidence type="ECO:0008006" key="15">
    <source>
        <dbReference type="Google" id="ProtNLM"/>
    </source>
</evidence>